<keyword evidence="5" id="KW-0067">ATP-binding</keyword>
<dbReference type="GO" id="GO:0005524">
    <property type="term" value="F:ATP binding"/>
    <property type="evidence" value="ECO:0007669"/>
    <property type="project" value="UniProtKB-KW"/>
</dbReference>
<dbReference type="AlphaFoldDB" id="A0A0C9X4U2"/>
<keyword evidence="2" id="KW-0547">Nucleotide-binding</keyword>
<dbReference type="SMART" id="SM00973">
    <property type="entry name" value="Sec63"/>
    <property type="match status" value="1"/>
</dbReference>
<dbReference type="STRING" id="1095629.A0A0C9X4U2"/>
<dbReference type="EMBL" id="KN838725">
    <property type="protein sequence ID" value="KIJ96323.1"/>
    <property type="molecule type" value="Genomic_DNA"/>
</dbReference>
<dbReference type="InterPro" id="IPR011545">
    <property type="entry name" value="DEAD/DEAH_box_helicase_dom"/>
</dbReference>
<dbReference type="InterPro" id="IPR050474">
    <property type="entry name" value="Hel308_SKI2-like"/>
</dbReference>
<feature type="region of interest" description="Disordered" evidence="6">
    <location>
        <begin position="167"/>
        <end position="207"/>
    </location>
</feature>
<accession>A0A0C9X4U2</accession>
<evidence type="ECO:0000256" key="3">
    <source>
        <dbReference type="ARBA" id="ARBA00022801"/>
    </source>
</evidence>
<dbReference type="Pfam" id="PF18149">
    <property type="entry name" value="Helicase_PWI"/>
    <property type="match status" value="1"/>
</dbReference>
<evidence type="ECO:0000256" key="5">
    <source>
        <dbReference type="ARBA" id="ARBA00022840"/>
    </source>
</evidence>
<dbReference type="Proteomes" id="UP000054477">
    <property type="component" value="Unassembled WGS sequence"/>
</dbReference>
<evidence type="ECO:0000256" key="2">
    <source>
        <dbReference type="ARBA" id="ARBA00022741"/>
    </source>
</evidence>
<gene>
    <name evidence="8" type="ORF">K443DRAFT_124489</name>
</gene>
<name>A0A0C9X4U2_9AGAR</name>
<keyword evidence="4" id="KW-0347">Helicase</keyword>
<evidence type="ECO:0000313" key="9">
    <source>
        <dbReference type="Proteomes" id="UP000054477"/>
    </source>
</evidence>
<feature type="compositionally biased region" description="Basic and acidic residues" evidence="6">
    <location>
        <begin position="9"/>
        <end position="37"/>
    </location>
</feature>
<evidence type="ECO:0000256" key="4">
    <source>
        <dbReference type="ARBA" id="ARBA00022806"/>
    </source>
</evidence>
<dbReference type="HOGENOM" id="CLU_000335_0_2_1"/>
<dbReference type="InterPro" id="IPR027417">
    <property type="entry name" value="P-loop_NTPase"/>
</dbReference>
<reference evidence="9" key="2">
    <citation type="submission" date="2015-01" db="EMBL/GenBank/DDBJ databases">
        <title>Evolutionary Origins and Diversification of the Mycorrhizal Mutualists.</title>
        <authorList>
            <consortium name="DOE Joint Genome Institute"/>
            <consortium name="Mycorrhizal Genomics Consortium"/>
            <person name="Kohler A."/>
            <person name="Kuo A."/>
            <person name="Nagy L.G."/>
            <person name="Floudas D."/>
            <person name="Copeland A."/>
            <person name="Barry K.W."/>
            <person name="Cichocki N."/>
            <person name="Veneault-Fourrey C."/>
            <person name="LaButti K."/>
            <person name="Lindquist E.A."/>
            <person name="Lipzen A."/>
            <person name="Lundell T."/>
            <person name="Morin E."/>
            <person name="Murat C."/>
            <person name="Riley R."/>
            <person name="Ohm R."/>
            <person name="Sun H."/>
            <person name="Tunlid A."/>
            <person name="Henrissat B."/>
            <person name="Grigoriev I.V."/>
            <person name="Hibbett D.S."/>
            <person name="Martin F."/>
        </authorList>
    </citation>
    <scope>NUCLEOTIDE SEQUENCE [LARGE SCALE GENOMIC DNA]</scope>
    <source>
        <strain evidence="9">LaAM-08-1</strain>
    </source>
</reference>
<keyword evidence="1" id="KW-0677">Repeat</keyword>
<dbReference type="SUPFAM" id="SSF52540">
    <property type="entry name" value="P-loop containing nucleoside triphosphate hydrolases"/>
    <property type="match status" value="1"/>
</dbReference>
<dbReference type="PANTHER" id="PTHR47961">
    <property type="entry name" value="DNA POLYMERASE THETA, PUTATIVE (AFU_ORTHOLOGUE AFUA_1G05260)-RELATED"/>
    <property type="match status" value="1"/>
</dbReference>
<keyword evidence="9" id="KW-1185">Reference proteome</keyword>
<proteinExistence type="predicted"/>
<dbReference type="PROSITE" id="PS51192">
    <property type="entry name" value="HELICASE_ATP_BIND_1"/>
    <property type="match status" value="1"/>
</dbReference>
<dbReference type="GO" id="GO:0003676">
    <property type="term" value="F:nucleic acid binding"/>
    <property type="evidence" value="ECO:0007669"/>
    <property type="project" value="InterPro"/>
</dbReference>
<feature type="region of interest" description="Disordered" evidence="6">
    <location>
        <begin position="1"/>
        <end position="37"/>
    </location>
</feature>
<evidence type="ECO:0000313" key="8">
    <source>
        <dbReference type="EMBL" id="KIJ96323.1"/>
    </source>
</evidence>
<organism evidence="8 9">
    <name type="scientific">Laccaria amethystina LaAM-08-1</name>
    <dbReference type="NCBI Taxonomy" id="1095629"/>
    <lineage>
        <taxon>Eukaryota</taxon>
        <taxon>Fungi</taxon>
        <taxon>Dikarya</taxon>
        <taxon>Basidiomycota</taxon>
        <taxon>Agaricomycotina</taxon>
        <taxon>Agaricomycetes</taxon>
        <taxon>Agaricomycetidae</taxon>
        <taxon>Agaricales</taxon>
        <taxon>Agaricineae</taxon>
        <taxon>Hydnangiaceae</taxon>
        <taxon>Laccaria</taxon>
    </lineage>
</organism>
<dbReference type="SUPFAM" id="SSF158702">
    <property type="entry name" value="Sec63 N-terminal domain-like"/>
    <property type="match status" value="1"/>
</dbReference>
<dbReference type="PANTHER" id="PTHR47961:SF4">
    <property type="entry name" value="ACTIVATING SIGNAL COINTEGRATOR 1 COMPLEX SUBUNIT 3"/>
    <property type="match status" value="1"/>
</dbReference>
<dbReference type="GO" id="GO:0000712">
    <property type="term" value="P:resolution of meiotic recombination intermediates"/>
    <property type="evidence" value="ECO:0007669"/>
    <property type="project" value="TreeGrafter"/>
</dbReference>
<reference evidence="8 9" key="1">
    <citation type="submission" date="2014-04" db="EMBL/GenBank/DDBJ databases">
        <authorList>
            <consortium name="DOE Joint Genome Institute"/>
            <person name="Kuo A."/>
            <person name="Kohler A."/>
            <person name="Nagy L.G."/>
            <person name="Floudas D."/>
            <person name="Copeland A."/>
            <person name="Barry K.W."/>
            <person name="Cichocki N."/>
            <person name="Veneault-Fourrey C."/>
            <person name="LaButti K."/>
            <person name="Lindquist E.A."/>
            <person name="Lipzen A."/>
            <person name="Lundell T."/>
            <person name="Morin E."/>
            <person name="Murat C."/>
            <person name="Sun H."/>
            <person name="Tunlid A."/>
            <person name="Henrissat B."/>
            <person name="Grigoriev I.V."/>
            <person name="Hibbett D.S."/>
            <person name="Martin F."/>
            <person name="Nordberg H.P."/>
            <person name="Cantor M.N."/>
            <person name="Hua S.X."/>
        </authorList>
    </citation>
    <scope>NUCLEOTIDE SEQUENCE [LARGE SCALE GENOMIC DNA]</scope>
    <source>
        <strain evidence="8 9">LaAM-08-1</strain>
    </source>
</reference>
<dbReference type="GO" id="GO:0016787">
    <property type="term" value="F:hydrolase activity"/>
    <property type="evidence" value="ECO:0007669"/>
    <property type="project" value="UniProtKB-KW"/>
</dbReference>
<dbReference type="Pfam" id="PF21188">
    <property type="entry name" value="BRR2_plug"/>
    <property type="match status" value="1"/>
</dbReference>
<dbReference type="FunFam" id="1.10.150.20:FF:000004">
    <property type="entry name" value="U5 small nuclear ribonucleoprotein helicase"/>
    <property type="match status" value="1"/>
</dbReference>
<dbReference type="Gene3D" id="1.10.150.20">
    <property type="entry name" value="5' to 3' exonuclease, C-terminal subdomain"/>
    <property type="match status" value="1"/>
</dbReference>
<dbReference type="GO" id="GO:0005634">
    <property type="term" value="C:nucleus"/>
    <property type="evidence" value="ECO:0007669"/>
    <property type="project" value="TreeGrafter"/>
</dbReference>
<keyword evidence="3" id="KW-0378">Hydrolase</keyword>
<dbReference type="Pfam" id="PF02889">
    <property type="entry name" value="Sec63"/>
    <property type="match status" value="1"/>
</dbReference>
<evidence type="ECO:0000256" key="6">
    <source>
        <dbReference type="SAM" id="MobiDB-lite"/>
    </source>
</evidence>
<evidence type="ECO:0000256" key="1">
    <source>
        <dbReference type="ARBA" id="ARBA00022737"/>
    </source>
</evidence>
<dbReference type="OrthoDB" id="5575at2759"/>
<dbReference type="Pfam" id="PF00270">
    <property type="entry name" value="DEAD"/>
    <property type="match status" value="1"/>
</dbReference>
<dbReference type="GO" id="GO:0003678">
    <property type="term" value="F:DNA helicase activity"/>
    <property type="evidence" value="ECO:0007669"/>
    <property type="project" value="TreeGrafter"/>
</dbReference>
<dbReference type="InterPro" id="IPR014001">
    <property type="entry name" value="Helicase_ATP-bd"/>
</dbReference>
<feature type="compositionally biased region" description="Acidic residues" evidence="6">
    <location>
        <begin position="167"/>
        <end position="194"/>
    </location>
</feature>
<dbReference type="Gene3D" id="3.40.50.300">
    <property type="entry name" value="P-loop containing nucleotide triphosphate hydrolases"/>
    <property type="match status" value="3"/>
</dbReference>
<feature type="domain" description="Helicase ATP-binding" evidence="7">
    <location>
        <begin position="455"/>
        <end position="547"/>
    </location>
</feature>
<dbReference type="InterPro" id="IPR004179">
    <property type="entry name" value="Sec63-dom"/>
</dbReference>
<dbReference type="InterPro" id="IPR041094">
    <property type="entry name" value="Brr2_helicase_PWI"/>
</dbReference>
<sequence length="884" mass="98802">MGSRVVRQAPKDLEKKKKKSSDKNDGSERPTAKRKLETAAGFGYANIIEATQDVEGLTYRPRTAETREVYELILSSVHTALGDQAQDIVRSAADSVLETLKNEGMKDFDKKKEIEEVIGSIPSEQFSRLVSLSKNITDYNAEDESMADPDMERKDAEIDEEVGVAVIFDEEEQEEEDEEGSEIAEESDEEEEGQEAAPEGTVEDGAGEELIIGGDSSRKVKTDRGIVSPHSIDGFWVQRQISEIYPDPVTAAEKTTSVLSILGSESSARDCENQLMELFDFQSFHITAKFPTSSDADEHVNVEVAMREKGVGWILRELAGDRQAKPRSDAMDVDEPKIEVPKTATVAPGSIVQPKRTVDLDSMAFNQGGHLMSNKKCKLPDGSFKRAKKGYEEIHVPAPKQKPTTESDFVPISALPAWAREAFTVPKLNRVQSKVFPVAFGTDEPILLCAPTAPQRRQIIVTTPEKWDVITRKMTDTSYTNLVRLIIIDEIHLLHDERGPVLESIIARTVRWAEQQSEYVRLLGLSATLPNYEDVATFLRVDEKKGLFYFDHFISVTEKKAIKRYQITNEVCYEEVLDQAGKNQTLVFVHSRKETAKETITQFVKPDGAVREILTEEAGNVKDSNLRDLLPFGFAIHHAECQGRTVDSLKSCLQTDPGLGLHGDTGLGRQSSCPYRYHQGNADLQPREGYIRMLKSPALSSVGVDYQEEDGALVQKRADIAHSAAVLLEKCQLIKVFALSNEFKFVPVQQEEKLELTKLLERVPIKESVEDPAAKINVHISLNSSSMQSAGRILRAMFEICLKRGWAVPAKAALDLCKMVEKRMWGSMTPLRQFKGVPTEVIGKAEGKRFPWYRYFDLTPPEIIGIPNAGRLVHRLVHSFPKLQ</sequence>
<protein>
    <recommendedName>
        <fullName evidence="7">Helicase ATP-binding domain-containing protein</fullName>
    </recommendedName>
</protein>
<dbReference type="Gene3D" id="1.10.3380.10">
    <property type="entry name" value="Sec63 N-terminal domain-like domain"/>
    <property type="match status" value="1"/>
</dbReference>
<evidence type="ECO:0000259" key="7">
    <source>
        <dbReference type="PROSITE" id="PS51192"/>
    </source>
</evidence>
<dbReference type="InterPro" id="IPR048863">
    <property type="entry name" value="BRR2_plug"/>
</dbReference>